<feature type="domain" description="Thioredoxin" evidence="1">
    <location>
        <begin position="1"/>
        <end position="100"/>
    </location>
</feature>
<dbReference type="Pfam" id="PF00085">
    <property type="entry name" value="Thioredoxin"/>
    <property type="match status" value="1"/>
</dbReference>
<accession>A0A6J5RXR1</accession>
<proteinExistence type="predicted"/>
<dbReference type="PANTHER" id="PTHR10438:SF468">
    <property type="entry name" value="THIOREDOXIN-1-RELATED"/>
    <property type="match status" value="1"/>
</dbReference>
<protein>
    <submittedName>
        <fullName evidence="2">TrxA Thiol-disulfide isomerase and thioredoxins</fullName>
    </submittedName>
</protein>
<dbReference type="InterPro" id="IPR036249">
    <property type="entry name" value="Thioredoxin-like_sf"/>
</dbReference>
<dbReference type="InterPro" id="IPR013766">
    <property type="entry name" value="Thioredoxin_domain"/>
</dbReference>
<name>A0A6J5RXR1_9CAUD</name>
<evidence type="ECO:0000313" key="2">
    <source>
        <dbReference type="EMBL" id="CAB4197045.1"/>
    </source>
</evidence>
<dbReference type="SUPFAM" id="SSF52833">
    <property type="entry name" value="Thioredoxin-like"/>
    <property type="match status" value="1"/>
</dbReference>
<evidence type="ECO:0000259" key="1">
    <source>
        <dbReference type="PROSITE" id="PS51352"/>
    </source>
</evidence>
<dbReference type="CDD" id="cd02947">
    <property type="entry name" value="TRX_family"/>
    <property type="match status" value="1"/>
</dbReference>
<organism evidence="2">
    <name type="scientific">uncultured Caudovirales phage</name>
    <dbReference type="NCBI Taxonomy" id="2100421"/>
    <lineage>
        <taxon>Viruses</taxon>
        <taxon>Duplodnaviria</taxon>
        <taxon>Heunggongvirae</taxon>
        <taxon>Uroviricota</taxon>
        <taxon>Caudoviricetes</taxon>
        <taxon>Peduoviridae</taxon>
        <taxon>Maltschvirus</taxon>
        <taxon>Maltschvirus maltsch</taxon>
    </lineage>
</organism>
<dbReference type="InterPro" id="IPR050620">
    <property type="entry name" value="Thioredoxin_H-type-like"/>
</dbReference>
<sequence>MIFISEEKDLNFQSKITLVYFYASWMPFNKRMLNLLKNIENKYSDIVFFAVDVDYFKAFCKRFSVNSIPEIIIFVDGNEKCRINGIVFSSALKKAINDIL</sequence>
<dbReference type="GO" id="GO:0016853">
    <property type="term" value="F:isomerase activity"/>
    <property type="evidence" value="ECO:0007669"/>
    <property type="project" value="UniProtKB-KW"/>
</dbReference>
<gene>
    <name evidence="2" type="ORF">UFOVP1290_565</name>
</gene>
<keyword evidence="2" id="KW-0413">Isomerase</keyword>
<dbReference type="PANTHER" id="PTHR10438">
    <property type="entry name" value="THIOREDOXIN"/>
    <property type="match status" value="1"/>
</dbReference>
<reference evidence="2" key="1">
    <citation type="submission" date="2020-05" db="EMBL/GenBank/DDBJ databases">
        <authorList>
            <person name="Chiriac C."/>
            <person name="Salcher M."/>
            <person name="Ghai R."/>
            <person name="Kavagutti S V."/>
        </authorList>
    </citation>
    <scope>NUCLEOTIDE SEQUENCE</scope>
</reference>
<dbReference type="EMBL" id="LR797252">
    <property type="protein sequence ID" value="CAB4197045.1"/>
    <property type="molecule type" value="Genomic_DNA"/>
</dbReference>
<dbReference type="Gene3D" id="3.40.30.10">
    <property type="entry name" value="Glutaredoxin"/>
    <property type="match status" value="1"/>
</dbReference>
<dbReference type="PROSITE" id="PS51352">
    <property type="entry name" value="THIOREDOXIN_2"/>
    <property type="match status" value="1"/>
</dbReference>